<organism evidence="2 3">
    <name type="scientific">Agromyces agglutinans</name>
    <dbReference type="NCBI Taxonomy" id="2662258"/>
    <lineage>
        <taxon>Bacteria</taxon>
        <taxon>Bacillati</taxon>
        <taxon>Actinomycetota</taxon>
        <taxon>Actinomycetes</taxon>
        <taxon>Micrococcales</taxon>
        <taxon>Microbacteriaceae</taxon>
        <taxon>Agromyces</taxon>
    </lineage>
</organism>
<feature type="region of interest" description="Disordered" evidence="1">
    <location>
        <begin position="159"/>
        <end position="178"/>
    </location>
</feature>
<name>A0A6I2FDZ6_9MICO</name>
<gene>
    <name evidence="2" type="ORF">GE115_12775</name>
</gene>
<dbReference type="Pfam" id="PF13552">
    <property type="entry name" value="DUF4127"/>
    <property type="match status" value="1"/>
</dbReference>
<dbReference type="AlphaFoldDB" id="A0A6I2FDZ6"/>
<dbReference type="RefSeq" id="WP_153685170.1">
    <property type="nucleotide sequence ID" value="NZ_WJIF01000007.1"/>
</dbReference>
<evidence type="ECO:0000256" key="1">
    <source>
        <dbReference type="SAM" id="MobiDB-lite"/>
    </source>
</evidence>
<keyword evidence="3" id="KW-1185">Reference proteome</keyword>
<dbReference type="EMBL" id="WJIF01000007">
    <property type="protein sequence ID" value="MRG60736.1"/>
    <property type="molecule type" value="Genomic_DNA"/>
</dbReference>
<accession>A0A6I2FDZ6</accession>
<evidence type="ECO:0000313" key="3">
    <source>
        <dbReference type="Proteomes" id="UP000431080"/>
    </source>
</evidence>
<dbReference type="Proteomes" id="UP000431080">
    <property type="component" value="Unassembled WGS sequence"/>
</dbReference>
<reference evidence="2 3" key="1">
    <citation type="submission" date="2019-10" db="EMBL/GenBank/DDBJ databases">
        <authorList>
            <person name="Nie G."/>
            <person name="Ming H."/>
            <person name="Yi B."/>
        </authorList>
    </citation>
    <scope>NUCLEOTIDE SEQUENCE [LARGE SCALE GENOMIC DNA]</scope>
    <source>
        <strain evidence="2 3">CFH 90414</strain>
    </source>
</reference>
<protein>
    <submittedName>
        <fullName evidence="2">DUF4127 family protein</fullName>
    </submittedName>
</protein>
<sequence length="524" mass="53911">MNEAATATGPSHAPAGRQRILLVPLDERPVSSELPGLVAAIAGAAVELPPASGRPRLREAGDADLVAEWLRTAATGADGVVVSLDALGFGGLIPSRIGTEPIEAVLARWSVLRGLDVPVHAAVVVPRSPDADDAFEEPDYWERWGRALHALSTELGDSGGPAHAASATVRPGETASASPTIEIPADVRADWLARRLRQHALALSALGLAADGSIDRLFVGVDDAVPGSLSAAAQGDLATWAGRLDLGDRVVVGPGADETATVLTTRLIADRAGGGAIRVAVVCAEPDGLERIAPYETGAVGETARTQLRAAGAVPVREGDDHDAVLVVHAPAGAGAGDWAVAPPATTDASAAGRTVALVRAHLDAGRSVAVADTAQPNGADPELVRALLADGAYWRLDGFAAWNTAGNTLGTVAGHLVVATAARGAGSYDAAAAERHLRLRLIEDYAYMSFARARLRSELASRADRHDRLDDVDAAAARAAQLMTEALAALPGAGPALEVAAADVSFPWRRTFEVRLRSTAGER</sequence>
<evidence type="ECO:0000313" key="2">
    <source>
        <dbReference type="EMBL" id="MRG60736.1"/>
    </source>
</evidence>
<proteinExistence type="predicted"/>
<comment type="caution">
    <text evidence="2">The sequence shown here is derived from an EMBL/GenBank/DDBJ whole genome shotgun (WGS) entry which is preliminary data.</text>
</comment>
<dbReference type="InterPro" id="IPR025394">
    <property type="entry name" value="DUF4127"/>
</dbReference>